<dbReference type="SUPFAM" id="SSF51905">
    <property type="entry name" value="FAD/NAD(P)-binding domain"/>
    <property type="match status" value="1"/>
</dbReference>
<dbReference type="Pfam" id="PF01593">
    <property type="entry name" value="Amino_oxidase"/>
    <property type="match status" value="1"/>
</dbReference>
<dbReference type="Gene3D" id="3.90.660.10">
    <property type="match status" value="1"/>
</dbReference>
<evidence type="ECO:0000313" key="3">
    <source>
        <dbReference type="EMBL" id="KAL3287708.1"/>
    </source>
</evidence>
<feature type="chain" id="PRO_5044854409" description="Amine oxidase domain-containing protein" evidence="1">
    <location>
        <begin position="18"/>
        <end position="497"/>
    </location>
</feature>
<keyword evidence="1" id="KW-0732">Signal</keyword>
<protein>
    <recommendedName>
        <fullName evidence="2">Amine oxidase domain-containing protein</fullName>
    </recommendedName>
</protein>
<dbReference type="Gene3D" id="3.50.50.60">
    <property type="entry name" value="FAD/NAD(P)-binding domain"/>
    <property type="match status" value="1"/>
</dbReference>
<dbReference type="PANTHER" id="PTHR10742:SF398">
    <property type="entry name" value="AMINE OXIDASE DOMAIN-CONTAINING PROTEIN-RELATED"/>
    <property type="match status" value="1"/>
</dbReference>
<dbReference type="SUPFAM" id="SSF54373">
    <property type="entry name" value="FAD-linked reductases, C-terminal domain"/>
    <property type="match status" value="1"/>
</dbReference>
<proteinExistence type="predicted"/>
<sequence length="497" mass="57072">MWRLLFVLASLIYGTSGEIIIIGSGAAGIAAASRLLDNNITDFRILEAEDRIGGRIHSFFFGQAFVDIGAEYVHGDEGNLVYELAKDFISPEAEEDVAVYYSGSRKLGDNLVNTYTELERESWGRNPSFVSFGESFLQRYYARIFNQYKNDPEMIAFARDFIRTSECFLLGLESAFSWFRPSSSQNFQNTEGEQDLSWNGQGFKTILEILLHNFPKKTGYHINNKILLNKVVKKIVLFDDCVHIFCEDGSEYAPQHVIFTPSIGVLKANHRSLFVPRLDQFKARAIDSLGYDGVMKVLIEFSDVWWGNNTSFIFVASEENERRFRKEVPFGPIKDNDHWLNWFFYMDVAPNNPKVFIAWIVGPMVPEVEKLSEMQMKKAILAFLKISLGRDFRVPLPKRVIQSKWVSNPNFRGTYSYESVDTDKASIRHSREHLADPICSRDGVPRILFAGEATNPTRYGTVDGAVATGFREADRIADILSYKKITRRFRHRKDWYY</sequence>
<feature type="signal peptide" evidence="1">
    <location>
        <begin position="1"/>
        <end position="17"/>
    </location>
</feature>
<evidence type="ECO:0000313" key="4">
    <source>
        <dbReference type="Proteomes" id="UP001516400"/>
    </source>
</evidence>
<dbReference type="InterPro" id="IPR050281">
    <property type="entry name" value="Flavin_monoamine_oxidase"/>
</dbReference>
<dbReference type="InterPro" id="IPR036188">
    <property type="entry name" value="FAD/NAD-bd_sf"/>
</dbReference>
<dbReference type="AlphaFoldDB" id="A0ABD2PAG4"/>
<evidence type="ECO:0000256" key="1">
    <source>
        <dbReference type="SAM" id="SignalP"/>
    </source>
</evidence>
<gene>
    <name evidence="3" type="ORF">HHI36_002172</name>
</gene>
<dbReference type="EMBL" id="JABFTP020000185">
    <property type="protein sequence ID" value="KAL3287708.1"/>
    <property type="molecule type" value="Genomic_DNA"/>
</dbReference>
<dbReference type="Proteomes" id="UP001516400">
    <property type="component" value="Unassembled WGS sequence"/>
</dbReference>
<dbReference type="InterPro" id="IPR002937">
    <property type="entry name" value="Amino_oxidase"/>
</dbReference>
<evidence type="ECO:0000259" key="2">
    <source>
        <dbReference type="Pfam" id="PF01593"/>
    </source>
</evidence>
<accession>A0ABD2PAG4</accession>
<dbReference type="PANTHER" id="PTHR10742">
    <property type="entry name" value="FLAVIN MONOAMINE OXIDASE"/>
    <property type="match status" value="1"/>
</dbReference>
<reference evidence="3 4" key="1">
    <citation type="journal article" date="2021" name="BMC Biol.">
        <title>Horizontally acquired antibacterial genes associated with adaptive radiation of ladybird beetles.</title>
        <authorList>
            <person name="Li H.S."/>
            <person name="Tang X.F."/>
            <person name="Huang Y.H."/>
            <person name="Xu Z.Y."/>
            <person name="Chen M.L."/>
            <person name="Du X.Y."/>
            <person name="Qiu B.Y."/>
            <person name="Chen P.T."/>
            <person name="Zhang W."/>
            <person name="Slipinski A."/>
            <person name="Escalona H.E."/>
            <person name="Waterhouse R.M."/>
            <person name="Zwick A."/>
            <person name="Pang H."/>
        </authorList>
    </citation>
    <scope>NUCLEOTIDE SEQUENCE [LARGE SCALE GENOMIC DNA]</scope>
    <source>
        <strain evidence="3">SYSU2018</strain>
    </source>
</reference>
<keyword evidence="4" id="KW-1185">Reference proteome</keyword>
<feature type="domain" description="Amine oxidase" evidence="2">
    <location>
        <begin position="27"/>
        <end position="476"/>
    </location>
</feature>
<organism evidence="3 4">
    <name type="scientific">Cryptolaemus montrouzieri</name>
    <dbReference type="NCBI Taxonomy" id="559131"/>
    <lineage>
        <taxon>Eukaryota</taxon>
        <taxon>Metazoa</taxon>
        <taxon>Ecdysozoa</taxon>
        <taxon>Arthropoda</taxon>
        <taxon>Hexapoda</taxon>
        <taxon>Insecta</taxon>
        <taxon>Pterygota</taxon>
        <taxon>Neoptera</taxon>
        <taxon>Endopterygota</taxon>
        <taxon>Coleoptera</taxon>
        <taxon>Polyphaga</taxon>
        <taxon>Cucujiformia</taxon>
        <taxon>Coccinelloidea</taxon>
        <taxon>Coccinellidae</taxon>
        <taxon>Scymninae</taxon>
        <taxon>Scymnini</taxon>
        <taxon>Cryptolaemus</taxon>
    </lineage>
</organism>
<comment type="caution">
    <text evidence="3">The sequence shown here is derived from an EMBL/GenBank/DDBJ whole genome shotgun (WGS) entry which is preliminary data.</text>
</comment>
<name>A0ABD2PAG4_9CUCU</name>